<keyword evidence="3" id="KW-1185">Reference proteome</keyword>
<dbReference type="GO" id="GO:0016747">
    <property type="term" value="F:acyltransferase activity, transferring groups other than amino-acyl groups"/>
    <property type="evidence" value="ECO:0007669"/>
    <property type="project" value="InterPro"/>
</dbReference>
<accession>A0A5C1Y741</accession>
<dbReference type="SUPFAM" id="SSF55729">
    <property type="entry name" value="Acyl-CoA N-acyltransferases (Nat)"/>
    <property type="match status" value="1"/>
</dbReference>
<evidence type="ECO:0000313" key="3">
    <source>
        <dbReference type="Proteomes" id="UP000322159"/>
    </source>
</evidence>
<gene>
    <name evidence="2" type="ORF">FLP23_01005</name>
</gene>
<protein>
    <submittedName>
        <fullName evidence="2">GNAT family N-acetyltransferase</fullName>
    </submittedName>
</protein>
<dbReference type="InterPro" id="IPR051822">
    <property type="entry name" value="Glycosyl_Hydrolase_84"/>
</dbReference>
<dbReference type="Pfam" id="PF00583">
    <property type="entry name" value="Acetyltransf_1"/>
    <property type="match status" value="1"/>
</dbReference>
<dbReference type="Proteomes" id="UP000322159">
    <property type="component" value="Chromosome"/>
</dbReference>
<dbReference type="CDD" id="cd04301">
    <property type="entry name" value="NAT_SF"/>
    <property type="match status" value="1"/>
</dbReference>
<dbReference type="InterPro" id="IPR016181">
    <property type="entry name" value="Acyl_CoA_acyltransferase"/>
</dbReference>
<dbReference type="PANTHER" id="PTHR13170">
    <property type="entry name" value="O-GLCNACASE"/>
    <property type="match status" value="1"/>
</dbReference>
<dbReference type="PANTHER" id="PTHR13170:SF16">
    <property type="entry name" value="PROTEIN O-GLCNACASE"/>
    <property type="match status" value="1"/>
</dbReference>
<reference evidence="2 3" key="1">
    <citation type="submission" date="2019-09" db="EMBL/GenBank/DDBJ databases">
        <title>Genome sequencing of strain KACC 19322.</title>
        <authorList>
            <person name="Heo J."/>
            <person name="Kim S.-J."/>
            <person name="Kim J.-S."/>
            <person name="Hong S.-B."/>
            <person name="Kwon S.-W."/>
        </authorList>
    </citation>
    <scope>NUCLEOTIDE SEQUENCE [LARGE SCALE GENOMIC DNA]</scope>
    <source>
        <strain evidence="2 3">KACC 19322</strain>
    </source>
</reference>
<dbReference type="EMBL" id="CP043504">
    <property type="protein sequence ID" value="QEO08722.1"/>
    <property type="molecule type" value="Genomic_DNA"/>
</dbReference>
<name>A0A5C1Y741_9MICO</name>
<keyword evidence="2" id="KW-0808">Transferase</keyword>
<dbReference type="AlphaFoldDB" id="A0A5C1Y741"/>
<proteinExistence type="predicted"/>
<evidence type="ECO:0000313" key="2">
    <source>
        <dbReference type="EMBL" id="QEO08722.1"/>
    </source>
</evidence>
<dbReference type="Gene3D" id="3.40.630.30">
    <property type="match status" value="1"/>
</dbReference>
<feature type="domain" description="N-acetyltransferase" evidence="1">
    <location>
        <begin position="5"/>
        <end position="202"/>
    </location>
</feature>
<dbReference type="InterPro" id="IPR000182">
    <property type="entry name" value="GNAT_dom"/>
</dbReference>
<dbReference type="RefSeq" id="WP_149324155.1">
    <property type="nucleotide sequence ID" value="NZ_CP043504.1"/>
</dbReference>
<dbReference type="KEGG" id="lyk:FLP23_01005"/>
<dbReference type="PROSITE" id="PS51186">
    <property type="entry name" value="GNAT"/>
    <property type="match status" value="1"/>
</dbReference>
<evidence type="ECO:0000259" key="1">
    <source>
        <dbReference type="PROSITE" id="PS51186"/>
    </source>
</evidence>
<dbReference type="OrthoDB" id="8593648at2"/>
<sequence length="204" mass="22351">MTDGSAIRPYQASDLAALRDICVRTGAAGGDATGRWSTDELLPDLFLEPYVTAAPEWAWVVDEGDGPVGYIVSAPRTRSFVAWWRTRWSPWFAERYPEPSEPYSAQEELVLRGHHPEVLLIPEVDEYPAHLHIDLLPEAQSRGFGRALVETLVTALAKAGVPGVHLTMDPANTAARAFYAAVGFEELPSSTATAPVLGRWISPR</sequence>
<organism evidence="2 3">
    <name type="scientific">Protaetiibacter larvae</name>
    <dbReference type="NCBI Taxonomy" id="2592654"/>
    <lineage>
        <taxon>Bacteria</taxon>
        <taxon>Bacillati</taxon>
        <taxon>Actinomycetota</taxon>
        <taxon>Actinomycetes</taxon>
        <taxon>Micrococcales</taxon>
        <taxon>Microbacteriaceae</taxon>
        <taxon>Protaetiibacter</taxon>
    </lineage>
</organism>